<dbReference type="InterPro" id="IPR002810">
    <property type="entry name" value="NfeD-like_C"/>
</dbReference>
<dbReference type="Proteomes" id="UP000675880">
    <property type="component" value="Unassembled WGS sequence"/>
</dbReference>
<keyword evidence="8" id="KW-1185">Reference proteome</keyword>
<dbReference type="InterPro" id="IPR052165">
    <property type="entry name" value="Membrane_assoc_protease"/>
</dbReference>
<feature type="domain" description="NfeD-like C-terminal" evidence="6">
    <location>
        <begin position="85"/>
        <end position="143"/>
    </location>
</feature>
<keyword evidence="7" id="KW-0378">Hydrolase</keyword>
<keyword evidence="7" id="KW-0645">Protease</keyword>
<dbReference type="EMBL" id="CAJNBJ010000001">
    <property type="protein sequence ID" value="CAE6713249.1"/>
    <property type="molecule type" value="Genomic_DNA"/>
</dbReference>
<dbReference type="SUPFAM" id="SSF141322">
    <property type="entry name" value="NfeD domain-like"/>
    <property type="match status" value="1"/>
</dbReference>
<accession>A0ABN7KXK6</accession>
<evidence type="ECO:0000313" key="8">
    <source>
        <dbReference type="Proteomes" id="UP000675880"/>
    </source>
</evidence>
<gene>
    <name evidence="7" type="ORF">NSPZN2_11324</name>
</gene>
<feature type="transmembrane region" description="Helical" evidence="5">
    <location>
        <begin position="49"/>
        <end position="66"/>
    </location>
</feature>
<evidence type="ECO:0000256" key="5">
    <source>
        <dbReference type="SAM" id="Phobius"/>
    </source>
</evidence>
<organism evidence="7 8">
    <name type="scientific">Nitrospira defluvii</name>
    <dbReference type="NCBI Taxonomy" id="330214"/>
    <lineage>
        <taxon>Bacteria</taxon>
        <taxon>Pseudomonadati</taxon>
        <taxon>Nitrospirota</taxon>
        <taxon>Nitrospiria</taxon>
        <taxon>Nitrospirales</taxon>
        <taxon>Nitrospiraceae</taxon>
        <taxon>Nitrospira</taxon>
    </lineage>
</organism>
<keyword evidence="2 5" id="KW-0812">Transmembrane</keyword>
<protein>
    <submittedName>
        <fullName evidence="7">Activity regulator of membrane protease YbbK</fullName>
    </submittedName>
</protein>
<reference evidence="7 8" key="1">
    <citation type="submission" date="2021-02" db="EMBL/GenBank/DDBJ databases">
        <authorList>
            <person name="Han P."/>
        </authorList>
    </citation>
    <scope>NUCLEOTIDE SEQUENCE [LARGE SCALE GENOMIC DNA]</scope>
    <source>
        <strain evidence="7">Candidatus Nitrospira sp. ZN2</strain>
    </source>
</reference>
<dbReference type="RefSeq" id="WP_213041088.1">
    <property type="nucleotide sequence ID" value="NZ_CAJNBJ010000001.1"/>
</dbReference>
<dbReference type="InterPro" id="IPR012340">
    <property type="entry name" value="NA-bd_OB-fold"/>
</dbReference>
<evidence type="ECO:0000256" key="4">
    <source>
        <dbReference type="ARBA" id="ARBA00023136"/>
    </source>
</evidence>
<dbReference type="Gene3D" id="2.40.50.140">
    <property type="entry name" value="Nucleic acid-binding proteins"/>
    <property type="match status" value="1"/>
</dbReference>
<keyword evidence="3 5" id="KW-1133">Transmembrane helix</keyword>
<proteinExistence type="predicted"/>
<comment type="subcellular location">
    <subcellularLocation>
        <location evidence="1">Membrane</location>
        <topology evidence="1">Multi-pass membrane protein</topology>
    </subcellularLocation>
</comment>
<evidence type="ECO:0000259" key="6">
    <source>
        <dbReference type="Pfam" id="PF01957"/>
    </source>
</evidence>
<dbReference type="PANTHER" id="PTHR33507:SF3">
    <property type="entry name" value="INNER MEMBRANE PROTEIN YBBJ"/>
    <property type="match status" value="1"/>
</dbReference>
<name>A0ABN7KXK6_9BACT</name>
<evidence type="ECO:0000313" key="7">
    <source>
        <dbReference type="EMBL" id="CAE6713249.1"/>
    </source>
</evidence>
<comment type="caution">
    <text evidence="7">The sequence shown here is derived from an EMBL/GenBank/DDBJ whole genome shotgun (WGS) entry which is preliminary data.</text>
</comment>
<dbReference type="Pfam" id="PF01957">
    <property type="entry name" value="NfeD"/>
    <property type="match status" value="1"/>
</dbReference>
<evidence type="ECO:0000256" key="2">
    <source>
        <dbReference type="ARBA" id="ARBA00022692"/>
    </source>
</evidence>
<evidence type="ECO:0000256" key="1">
    <source>
        <dbReference type="ARBA" id="ARBA00004141"/>
    </source>
</evidence>
<evidence type="ECO:0000256" key="3">
    <source>
        <dbReference type="ARBA" id="ARBA00022989"/>
    </source>
</evidence>
<keyword evidence="4 5" id="KW-0472">Membrane</keyword>
<dbReference type="GO" id="GO:0008233">
    <property type="term" value="F:peptidase activity"/>
    <property type="evidence" value="ECO:0007669"/>
    <property type="project" value="UniProtKB-KW"/>
</dbReference>
<dbReference type="PANTHER" id="PTHR33507">
    <property type="entry name" value="INNER MEMBRANE PROTEIN YBBJ"/>
    <property type="match status" value="1"/>
</dbReference>
<sequence>MTWWLWAFLGLFLLGTEVVTPGGFYMLFFGIGALLVGALVGFDVIHSEWMSWLLFSVFSVGSLVLLRQPLRRLMKTDRGDLSPVDTMGGETAVVLDDIPPDGRGKAECRGSTWNAHNAGNKPLTKGQRTRVERVEGITLWITPES</sequence>
<dbReference type="GO" id="GO:0006508">
    <property type="term" value="P:proteolysis"/>
    <property type="evidence" value="ECO:0007669"/>
    <property type="project" value="UniProtKB-KW"/>
</dbReference>